<accession>A0A7M7REX9</accession>
<comment type="similarity">
    <text evidence="2">Belongs to the mitochondrion-specific ribosomal protein mL51 family.</text>
</comment>
<dbReference type="Pfam" id="PF10244">
    <property type="entry name" value="MRP-L51"/>
    <property type="match status" value="1"/>
</dbReference>
<dbReference type="EnsemblMetazoa" id="XM_791971">
    <property type="protein sequence ID" value="XP_797064"/>
    <property type="gene ID" value="LOC592449"/>
</dbReference>
<keyword evidence="3" id="KW-0809">Transit peptide</keyword>
<dbReference type="RefSeq" id="XP_797064.3">
    <property type="nucleotide sequence ID" value="XM_791971.4"/>
</dbReference>
<evidence type="ECO:0000313" key="9">
    <source>
        <dbReference type="EnsemblMetazoa" id="XP_797064"/>
    </source>
</evidence>
<dbReference type="Proteomes" id="UP000007110">
    <property type="component" value="Unassembled WGS sequence"/>
</dbReference>
<name>A0A7M7REX9_STRPU</name>
<evidence type="ECO:0000256" key="7">
    <source>
        <dbReference type="ARBA" id="ARBA00035182"/>
    </source>
</evidence>
<evidence type="ECO:0000256" key="8">
    <source>
        <dbReference type="ARBA" id="ARBA00035419"/>
    </source>
</evidence>
<evidence type="ECO:0000256" key="2">
    <source>
        <dbReference type="ARBA" id="ARBA00010972"/>
    </source>
</evidence>
<dbReference type="PANTHER" id="PTHR13409">
    <property type="entry name" value="MITOCHONDRIAL 39S RIBOSOMAL PROTEIN L51"/>
    <property type="match status" value="1"/>
</dbReference>
<organism evidence="9 10">
    <name type="scientific">Strongylocentrotus purpuratus</name>
    <name type="common">Purple sea urchin</name>
    <dbReference type="NCBI Taxonomy" id="7668"/>
    <lineage>
        <taxon>Eukaryota</taxon>
        <taxon>Metazoa</taxon>
        <taxon>Echinodermata</taxon>
        <taxon>Eleutherozoa</taxon>
        <taxon>Echinozoa</taxon>
        <taxon>Echinoidea</taxon>
        <taxon>Euechinoidea</taxon>
        <taxon>Echinacea</taxon>
        <taxon>Camarodonta</taxon>
        <taxon>Echinidea</taxon>
        <taxon>Strongylocentrotidae</taxon>
        <taxon>Strongylocentrotus</taxon>
    </lineage>
</organism>
<evidence type="ECO:0000313" key="10">
    <source>
        <dbReference type="Proteomes" id="UP000007110"/>
    </source>
</evidence>
<keyword evidence="4" id="KW-0689">Ribosomal protein</keyword>
<dbReference type="PANTHER" id="PTHR13409:SF0">
    <property type="entry name" value="LARGE RIBOSOMAL SUBUNIT PROTEIN ML51"/>
    <property type="match status" value="1"/>
</dbReference>
<dbReference type="GO" id="GO:0003735">
    <property type="term" value="F:structural constituent of ribosome"/>
    <property type="evidence" value="ECO:0000318"/>
    <property type="project" value="GO_Central"/>
</dbReference>
<reference evidence="10" key="1">
    <citation type="submission" date="2015-02" db="EMBL/GenBank/DDBJ databases">
        <title>Genome sequencing for Strongylocentrotus purpuratus.</title>
        <authorList>
            <person name="Murali S."/>
            <person name="Liu Y."/>
            <person name="Vee V."/>
            <person name="English A."/>
            <person name="Wang M."/>
            <person name="Skinner E."/>
            <person name="Han Y."/>
            <person name="Muzny D.M."/>
            <person name="Worley K.C."/>
            <person name="Gibbs R.A."/>
        </authorList>
    </citation>
    <scope>NUCLEOTIDE SEQUENCE</scope>
</reference>
<evidence type="ECO:0000256" key="4">
    <source>
        <dbReference type="ARBA" id="ARBA00022980"/>
    </source>
</evidence>
<evidence type="ECO:0000256" key="1">
    <source>
        <dbReference type="ARBA" id="ARBA00004173"/>
    </source>
</evidence>
<dbReference type="FunCoup" id="A0A7M7REX9">
    <property type="interactions" value="724"/>
</dbReference>
<dbReference type="GO" id="GO:0006412">
    <property type="term" value="P:translation"/>
    <property type="evidence" value="ECO:0000318"/>
    <property type="project" value="GO_Central"/>
</dbReference>
<dbReference type="InterPro" id="IPR019373">
    <property type="entry name" value="Ribosomal_mL51"/>
</dbReference>
<dbReference type="KEGG" id="spu:592449"/>
<evidence type="ECO:0000256" key="3">
    <source>
        <dbReference type="ARBA" id="ARBA00022946"/>
    </source>
</evidence>
<dbReference type="AlphaFoldDB" id="A0A7M7REX9"/>
<dbReference type="OMA" id="DRWDEKH"/>
<keyword evidence="6" id="KW-0687">Ribonucleoprotein</keyword>
<dbReference type="GeneID" id="592449"/>
<sequence length="150" mass="17973">MSSYFVRLVHFNSLYQRTGFNGTRMIHSGAALCKFYKERPSNESLISWKKLPAPKKSEKDYWSEKRALFGENDYKDILGDGTYSLRKNVKVGPWWMRGWKGNELQMMIRKRKMVGYQMGPETRHNMNKRISYLFKFMNRNKGKWAYYGDR</sequence>
<dbReference type="InParanoid" id="A0A7M7REX9"/>
<protein>
    <recommendedName>
        <fullName evidence="7">Large ribosomal subunit protein mL51</fullName>
    </recommendedName>
    <alternativeName>
        <fullName evidence="8">39S ribosomal protein L51, mitochondrial</fullName>
    </alternativeName>
</protein>
<evidence type="ECO:0000256" key="5">
    <source>
        <dbReference type="ARBA" id="ARBA00023128"/>
    </source>
</evidence>
<proteinExistence type="inferred from homology"/>
<comment type="subcellular location">
    <subcellularLocation>
        <location evidence="1">Mitochondrion</location>
    </subcellularLocation>
</comment>
<evidence type="ECO:0000256" key="6">
    <source>
        <dbReference type="ARBA" id="ARBA00023274"/>
    </source>
</evidence>
<reference evidence="9" key="2">
    <citation type="submission" date="2021-01" db="UniProtKB">
        <authorList>
            <consortium name="EnsemblMetazoa"/>
        </authorList>
    </citation>
    <scope>IDENTIFICATION</scope>
</reference>
<keyword evidence="5" id="KW-0496">Mitochondrion</keyword>
<dbReference type="GO" id="GO:0005762">
    <property type="term" value="C:mitochondrial large ribosomal subunit"/>
    <property type="evidence" value="ECO:0000318"/>
    <property type="project" value="GO_Central"/>
</dbReference>
<keyword evidence="10" id="KW-1185">Reference proteome</keyword>
<dbReference type="OrthoDB" id="10059330at2759"/>